<gene>
    <name evidence="2" type="ORF">GCM10010358_69780</name>
</gene>
<dbReference type="InterPro" id="IPR047650">
    <property type="entry name" value="Transpos_IS110"/>
</dbReference>
<reference evidence="2" key="1">
    <citation type="journal article" date="2014" name="Int. J. Syst. Evol. Microbiol.">
        <title>Complete genome sequence of Corynebacterium casei LMG S-19264T (=DSM 44701T), isolated from a smear-ripened cheese.</title>
        <authorList>
            <consortium name="US DOE Joint Genome Institute (JGI-PGF)"/>
            <person name="Walter F."/>
            <person name="Albersmeier A."/>
            <person name="Kalinowski J."/>
            <person name="Ruckert C."/>
        </authorList>
    </citation>
    <scope>NUCLEOTIDE SEQUENCE</scope>
    <source>
        <strain evidence="2">JCM 4790</strain>
    </source>
</reference>
<comment type="caution">
    <text evidence="2">The sequence shown here is derived from an EMBL/GenBank/DDBJ whole genome shotgun (WGS) entry which is preliminary data.</text>
</comment>
<keyword evidence="3" id="KW-1185">Reference proteome</keyword>
<dbReference type="Pfam" id="PF01548">
    <property type="entry name" value="DEDD_Tnp_IS110"/>
    <property type="match status" value="1"/>
</dbReference>
<dbReference type="RefSeq" id="WP_190194339.1">
    <property type="nucleotide sequence ID" value="NZ_BMVU01000059.1"/>
</dbReference>
<sequence length="245" mass="27917">MRSEMTDLEVEVEDRVAAIDVAKASRMVCVRVPHESRAGRRVQEVWNSDATTEAILALGDRLTELGVRRVVMEATGVYWKPFFFLLESHGLQCWLVNARDVKNVPGRPKTDRLDAVWLAKLAERGMLRASFVPDRPQQQLRDLTRLRTALTQERTRHKHRVEKVLEDAQIKLSSVLRNIFGLSGRLMLEALIRGERDPRQLATLAQGKAKAKRAALETALTGQFDDHHAYLLCMMLEDLDREVSP</sequence>
<evidence type="ECO:0000313" key="3">
    <source>
        <dbReference type="Proteomes" id="UP000619244"/>
    </source>
</evidence>
<evidence type="ECO:0000313" key="2">
    <source>
        <dbReference type="EMBL" id="GGY06552.1"/>
    </source>
</evidence>
<organism evidence="2 3">
    <name type="scientific">Streptomyces minutiscleroticus</name>
    <dbReference type="NCBI Taxonomy" id="68238"/>
    <lineage>
        <taxon>Bacteria</taxon>
        <taxon>Bacillati</taxon>
        <taxon>Actinomycetota</taxon>
        <taxon>Actinomycetes</taxon>
        <taxon>Kitasatosporales</taxon>
        <taxon>Streptomycetaceae</taxon>
        <taxon>Streptomyces</taxon>
    </lineage>
</organism>
<protein>
    <recommendedName>
        <fullName evidence="1">Transposase IS110-like N-terminal domain-containing protein</fullName>
    </recommendedName>
</protein>
<accession>A0A918NYC0</accession>
<dbReference type="NCBIfam" id="NF033542">
    <property type="entry name" value="transpos_IS110"/>
    <property type="match status" value="1"/>
</dbReference>
<dbReference type="GO" id="GO:0006313">
    <property type="term" value="P:DNA transposition"/>
    <property type="evidence" value="ECO:0007669"/>
    <property type="project" value="InterPro"/>
</dbReference>
<reference evidence="2" key="2">
    <citation type="submission" date="2020-09" db="EMBL/GenBank/DDBJ databases">
        <authorList>
            <person name="Sun Q."/>
            <person name="Ohkuma M."/>
        </authorList>
    </citation>
    <scope>NUCLEOTIDE SEQUENCE</scope>
    <source>
        <strain evidence="2">JCM 4790</strain>
    </source>
</reference>
<dbReference type="GO" id="GO:0003677">
    <property type="term" value="F:DNA binding"/>
    <property type="evidence" value="ECO:0007669"/>
    <property type="project" value="InterPro"/>
</dbReference>
<feature type="domain" description="Transposase IS110-like N-terminal" evidence="1">
    <location>
        <begin position="18"/>
        <end position="167"/>
    </location>
</feature>
<dbReference type="EMBL" id="BMVU01000059">
    <property type="protein sequence ID" value="GGY06552.1"/>
    <property type="molecule type" value="Genomic_DNA"/>
</dbReference>
<evidence type="ECO:0000259" key="1">
    <source>
        <dbReference type="Pfam" id="PF01548"/>
    </source>
</evidence>
<name>A0A918NYC0_9ACTN</name>
<dbReference type="Proteomes" id="UP000619244">
    <property type="component" value="Unassembled WGS sequence"/>
</dbReference>
<dbReference type="PANTHER" id="PTHR33055">
    <property type="entry name" value="TRANSPOSASE FOR INSERTION SEQUENCE ELEMENT IS1111A"/>
    <property type="match status" value="1"/>
</dbReference>
<dbReference type="AlphaFoldDB" id="A0A918NYC0"/>
<dbReference type="InterPro" id="IPR002525">
    <property type="entry name" value="Transp_IS110-like_N"/>
</dbReference>
<dbReference type="GO" id="GO:0004803">
    <property type="term" value="F:transposase activity"/>
    <property type="evidence" value="ECO:0007669"/>
    <property type="project" value="InterPro"/>
</dbReference>
<proteinExistence type="predicted"/>